<feature type="compositionally biased region" description="Low complexity" evidence="1">
    <location>
        <begin position="115"/>
        <end position="137"/>
    </location>
</feature>
<organism evidence="2">
    <name type="scientific">Cronobacter phage CS01</name>
    <dbReference type="NCBI Taxonomy" id="2496544"/>
    <lineage>
        <taxon>Viruses</taxon>
        <taxon>Duplodnaviria</taxon>
        <taxon>Heunggongvirae</taxon>
        <taxon>Uroviricota</taxon>
        <taxon>Caudoviricetes</taxon>
        <taxon>Drexlerviridae</taxon>
        <taxon>Kyungwonvirus</taxon>
        <taxon>Kyungwonvirus CS01</taxon>
    </lineage>
</organism>
<feature type="region of interest" description="Disordered" evidence="1">
    <location>
        <begin position="98"/>
        <end position="146"/>
    </location>
</feature>
<dbReference type="Proteomes" id="UP000279491">
    <property type="component" value="Segment"/>
</dbReference>
<gene>
    <name evidence="2" type="ORF">CS01_072</name>
</gene>
<dbReference type="SUPFAM" id="SSF50249">
    <property type="entry name" value="Nucleic acid-binding proteins"/>
    <property type="match status" value="1"/>
</dbReference>
<accession>A0A3B8DJK7</accession>
<sequence length="146" mass="16536">MHIITGEIRKEPFTKEGPNGKLYIVELSERFKDREGNAQYTNYKFFFNAKNDALRGWYDEAFQLGKVVSISCDTLRVESNEHNGKVYLTLSPGGFANLNFSQRGGAQQTGGGNQQSGWGRPQQPQQSEQPKQNNQPPMDFDDDIPF</sequence>
<protein>
    <submittedName>
        <fullName evidence="2">Single-stranded DNA binding protein</fullName>
    </submittedName>
</protein>
<dbReference type="InterPro" id="IPR012340">
    <property type="entry name" value="NA-bd_OB-fold"/>
</dbReference>
<dbReference type="EMBL" id="MH845412">
    <property type="protein sequence ID" value="AYJ73360.1"/>
    <property type="molecule type" value="Genomic_DNA"/>
</dbReference>
<proteinExistence type="predicted"/>
<keyword evidence="3" id="KW-1185">Reference proteome</keyword>
<evidence type="ECO:0000313" key="2">
    <source>
        <dbReference type="EMBL" id="AYJ73360.1"/>
    </source>
</evidence>
<name>A0A3B8DJK7_9CAUD</name>
<reference evidence="2" key="1">
    <citation type="submission" date="2018-09" db="EMBL/GenBank/DDBJ databases">
        <title>Genome Analysis and Characterisation of Bacteriophage CS01 Active against Cronobacter sakazakii.</title>
        <authorList>
            <person name="Kim G.-H."/>
            <person name="Kim J."/>
            <person name="Yoon S.-S."/>
        </authorList>
    </citation>
    <scope>NUCLEOTIDE SEQUENCE [LARGE SCALE GENOMIC DNA]</scope>
</reference>
<evidence type="ECO:0000313" key="3">
    <source>
        <dbReference type="Proteomes" id="UP000279491"/>
    </source>
</evidence>
<evidence type="ECO:0000256" key="1">
    <source>
        <dbReference type="SAM" id="MobiDB-lite"/>
    </source>
</evidence>